<dbReference type="Proteomes" id="UP000276133">
    <property type="component" value="Unassembled WGS sequence"/>
</dbReference>
<name>A0A3M7PHB8_BRAPC</name>
<dbReference type="EMBL" id="REGN01010795">
    <property type="protein sequence ID" value="RMZ98403.1"/>
    <property type="molecule type" value="Genomic_DNA"/>
</dbReference>
<proteinExistence type="predicted"/>
<protein>
    <submittedName>
        <fullName evidence="2">Uncharacterized protein</fullName>
    </submittedName>
</protein>
<dbReference type="AlphaFoldDB" id="A0A3M7PHB8"/>
<keyword evidence="3" id="KW-1185">Reference proteome</keyword>
<feature type="region of interest" description="Disordered" evidence="1">
    <location>
        <begin position="1"/>
        <end position="30"/>
    </location>
</feature>
<sequence length="30" mass="3421">RTSGRTEPNHQPNRTEPSAEPNQPNYCPNQ</sequence>
<organism evidence="2 3">
    <name type="scientific">Brachionus plicatilis</name>
    <name type="common">Marine rotifer</name>
    <name type="synonym">Brachionus muelleri</name>
    <dbReference type="NCBI Taxonomy" id="10195"/>
    <lineage>
        <taxon>Eukaryota</taxon>
        <taxon>Metazoa</taxon>
        <taxon>Spiralia</taxon>
        <taxon>Gnathifera</taxon>
        <taxon>Rotifera</taxon>
        <taxon>Eurotatoria</taxon>
        <taxon>Monogononta</taxon>
        <taxon>Pseudotrocha</taxon>
        <taxon>Ploima</taxon>
        <taxon>Brachionidae</taxon>
        <taxon>Brachionus</taxon>
    </lineage>
</organism>
<evidence type="ECO:0000256" key="1">
    <source>
        <dbReference type="SAM" id="MobiDB-lite"/>
    </source>
</evidence>
<evidence type="ECO:0000313" key="3">
    <source>
        <dbReference type="Proteomes" id="UP000276133"/>
    </source>
</evidence>
<feature type="non-terminal residue" evidence="2">
    <location>
        <position position="1"/>
    </location>
</feature>
<reference evidence="2 3" key="1">
    <citation type="journal article" date="2018" name="Sci. Rep.">
        <title>Genomic signatures of local adaptation to the degree of environmental predictability in rotifers.</title>
        <authorList>
            <person name="Franch-Gras L."/>
            <person name="Hahn C."/>
            <person name="Garcia-Roger E.M."/>
            <person name="Carmona M.J."/>
            <person name="Serra M."/>
            <person name="Gomez A."/>
        </authorList>
    </citation>
    <scope>NUCLEOTIDE SEQUENCE [LARGE SCALE GENOMIC DNA]</scope>
    <source>
        <strain evidence="2">HYR1</strain>
    </source>
</reference>
<gene>
    <name evidence="2" type="ORF">BpHYR1_040840</name>
</gene>
<accession>A0A3M7PHB8</accession>
<evidence type="ECO:0000313" key="2">
    <source>
        <dbReference type="EMBL" id="RMZ98403.1"/>
    </source>
</evidence>
<comment type="caution">
    <text evidence="2">The sequence shown here is derived from an EMBL/GenBank/DDBJ whole genome shotgun (WGS) entry which is preliminary data.</text>
</comment>